<evidence type="ECO:0000313" key="1">
    <source>
        <dbReference type="EMBL" id="MFN0298408.1"/>
    </source>
</evidence>
<gene>
    <name evidence="1" type="ORF">ACKVE0_12875</name>
</gene>
<reference evidence="1 2" key="1">
    <citation type="submission" date="2024-12" db="EMBL/GenBank/DDBJ databases">
        <title>C001-4G Acinetobacter sp. assembled genome.</title>
        <authorList>
            <person name="D'Arcy K."/>
            <person name="Kingdon A.D.H."/>
            <person name="Breen A."/>
            <person name="Mckeown C."/>
            <person name="Allman E."/>
            <person name="Sharma P."/>
            <person name="Mcleman A."/>
            <person name="Roberts A.P."/>
        </authorList>
    </citation>
    <scope>NUCLEOTIDE SEQUENCE [LARGE SCALE GENOMIC DNA]</scope>
    <source>
        <strain evidence="1 2">C1-4G</strain>
    </source>
</reference>
<comment type="caution">
    <text evidence="1">The sequence shown here is derived from an EMBL/GenBank/DDBJ whole genome shotgun (WGS) entry which is preliminary data.</text>
</comment>
<sequence>MTDLISRNNKDLYDAYSLGHVSIDWLAVLIRQIEKEVKSMRQELTEQGCDYSQFYDLDKLIAITSFTVDEQLEHFDSIKTRFKEALEQAKESLLKHENVEKAVLL</sequence>
<evidence type="ECO:0000313" key="2">
    <source>
        <dbReference type="Proteomes" id="UP001632339"/>
    </source>
</evidence>
<keyword evidence="2" id="KW-1185">Reference proteome</keyword>
<dbReference type="EMBL" id="JBJXCW010000015">
    <property type="protein sequence ID" value="MFN0298408.1"/>
    <property type="molecule type" value="Genomic_DNA"/>
</dbReference>
<protein>
    <submittedName>
        <fullName evidence="1">Uncharacterized protein</fullName>
    </submittedName>
</protein>
<accession>A0ABW9JZ69</accession>
<name>A0ABW9JZ69_9GAMM</name>
<dbReference type="RefSeq" id="WP_409140721.1">
    <property type="nucleotide sequence ID" value="NZ_JBJXCW010000015.1"/>
</dbReference>
<proteinExistence type="predicted"/>
<organism evidence="1 2">
    <name type="scientific">Acinetobacter albensis</name>
    <dbReference type="NCBI Taxonomy" id="1673609"/>
    <lineage>
        <taxon>Bacteria</taxon>
        <taxon>Pseudomonadati</taxon>
        <taxon>Pseudomonadota</taxon>
        <taxon>Gammaproteobacteria</taxon>
        <taxon>Moraxellales</taxon>
        <taxon>Moraxellaceae</taxon>
        <taxon>Acinetobacter</taxon>
    </lineage>
</organism>
<dbReference type="Proteomes" id="UP001632339">
    <property type="component" value="Unassembled WGS sequence"/>
</dbReference>